<dbReference type="PANTHER" id="PTHR35317">
    <property type="entry name" value="OS04G0629600 PROTEIN"/>
    <property type="match status" value="1"/>
</dbReference>
<evidence type="ECO:0000313" key="1">
    <source>
        <dbReference type="EMBL" id="KAG8383098.1"/>
    </source>
</evidence>
<comment type="caution">
    <text evidence="1">The sequence shown here is derived from an EMBL/GenBank/DDBJ whole genome shotgun (WGS) entry which is preliminary data.</text>
</comment>
<reference evidence="1" key="1">
    <citation type="submission" date="2019-10" db="EMBL/GenBank/DDBJ databases">
        <authorList>
            <person name="Zhang R."/>
            <person name="Pan Y."/>
            <person name="Wang J."/>
            <person name="Ma R."/>
            <person name="Yu S."/>
        </authorList>
    </citation>
    <scope>NUCLEOTIDE SEQUENCE</scope>
    <source>
        <strain evidence="1">LA-IB0</strain>
        <tissue evidence="1">Leaf</tissue>
    </source>
</reference>
<dbReference type="Pfam" id="PF14223">
    <property type="entry name" value="Retrotran_gag_2"/>
    <property type="match status" value="1"/>
</dbReference>
<protein>
    <submittedName>
        <fullName evidence="1">Uncharacterized protein</fullName>
    </submittedName>
</protein>
<accession>A0AAV6XLA5</accession>
<name>A0AAV6XLA5_9LAMI</name>
<dbReference type="AlphaFoldDB" id="A0AAV6XLA5"/>
<proteinExistence type="predicted"/>
<evidence type="ECO:0000313" key="2">
    <source>
        <dbReference type="Proteomes" id="UP000826271"/>
    </source>
</evidence>
<dbReference type="PANTHER" id="PTHR35317:SF28">
    <property type="entry name" value="ZINC FINGER, CCHC-TYPE, RIBONUCLEASE H-LIKE DOMAIN, GAG-PRE-INTEGRASE DOMAIN PROTEIN-RELATED"/>
    <property type="match status" value="1"/>
</dbReference>
<organism evidence="1 2">
    <name type="scientific">Buddleja alternifolia</name>
    <dbReference type="NCBI Taxonomy" id="168488"/>
    <lineage>
        <taxon>Eukaryota</taxon>
        <taxon>Viridiplantae</taxon>
        <taxon>Streptophyta</taxon>
        <taxon>Embryophyta</taxon>
        <taxon>Tracheophyta</taxon>
        <taxon>Spermatophyta</taxon>
        <taxon>Magnoliopsida</taxon>
        <taxon>eudicotyledons</taxon>
        <taxon>Gunneridae</taxon>
        <taxon>Pentapetalae</taxon>
        <taxon>asterids</taxon>
        <taxon>lamiids</taxon>
        <taxon>Lamiales</taxon>
        <taxon>Scrophulariaceae</taxon>
        <taxon>Buddlejeae</taxon>
        <taxon>Buddleja</taxon>
    </lineage>
</organism>
<gene>
    <name evidence="1" type="ORF">BUALT_Bualt05G0149300</name>
</gene>
<dbReference type="EMBL" id="WHWC01000005">
    <property type="protein sequence ID" value="KAG8383098.1"/>
    <property type="molecule type" value="Genomic_DNA"/>
</dbReference>
<dbReference type="Proteomes" id="UP000826271">
    <property type="component" value="Unassembled WGS sequence"/>
</dbReference>
<sequence>MTSGPPIQVPPYICMKALLEAYDVWKPVESCIEAGDVASLKNDQKAITLILQSLDDKMSEKVANATTSKQACEILQASSKGVVKYEDDIKDDRVVGKILESLDSKFNYIVVAIEESKDLDAMTVDELIGSLQAYEEWLKKSKPESVEQALQAKLSLKEKEERRIICTLIPEQVVIFVERGPFMELDESIDDNITFGDSSQVQVKILPKQERERLNAASQSFRVEDRTTATNAGVTFLTCHI</sequence>
<keyword evidence="2" id="KW-1185">Reference proteome</keyword>